<dbReference type="PANTHER" id="PTHR43531:SF11">
    <property type="entry name" value="METHYL-ACCEPTING CHEMOTAXIS PROTEIN 3"/>
    <property type="match status" value="1"/>
</dbReference>
<evidence type="ECO:0000256" key="5">
    <source>
        <dbReference type="SAM" id="MobiDB-lite"/>
    </source>
</evidence>
<evidence type="ECO:0000256" key="2">
    <source>
        <dbReference type="ARBA" id="ARBA00029447"/>
    </source>
</evidence>
<evidence type="ECO:0000256" key="4">
    <source>
        <dbReference type="SAM" id="Coils"/>
    </source>
</evidence>
<evidence type="ECO:0000259" key="7">
    <source>
        <dbReference type="PROSITE" id="PS50111"/>
    </source>
</evidence>
<accession>A0A0W7WM04</accession>
<dbReference type="GO" id="GO:0007165">
    <property type="term" value="P:signal transduction"/>
    <property type="evidence" value="ECO:0007669"/>
    <property type="project" value="UniProtKB-KW"/>
</dbReference>
<dbReference type="GO" id="GO:0016020">
    <property type="term" value="C:membrane"/>
    <property type="evidence" value="ECO:0007669"/>
    <property type="project" value="InterPro"/>
</dbReference>
<dbReference type="InterPro" id="IPR004089">
    <property type="entry name" value="MCPsignal_dom"/>
</dbReference>
<dbReference type="InterPro" id="IPR051310">
    <property type="entry name" value="MCP_chemotaxis"/>
</dbReference>
<evidence type="ECO:0000313" key="9">
    <source>
        <dbReference type="EMBL" id="KUF11625.1"/>
    </source>
</evidence>
<dbReference type="AlphaFoldDB" id="A0A0W7WM04"/>
<feature type="coiled-coil region" evidence="4">
    <location>
        <begin position="174"/>
        <end position="233"/>
    </location>
</feature>
<feature type="transmembrane region" description="Helical" evidence="6">
    <location>
        <begin position="29"/>
        <end position="56"/>
    </location>
</feature>
<dbReference type="PANTHER" id="PTHR43531">
    <property type="entry name" value="PROTEIN ICFG"/>
    <property type="match status" value="1"/>
</dbReference>
<comment type="caution">
    <text evidence="9">The sequence shown here is derived from an EMBL/GenBank/DDBJ whole genome shotgun (WGS) entry which is preliminary data.</text>
</comment>
<feature type="transmembrane region" description="Helical" evidence="6">
    <location>
        <begin position="76"/>
        <end position="96"/>
    </location>
</feature>
<organism evidence="9 10">
    <name type="scientific">Pseudoponticoccus marisrubri</name>
    <dbReference type="NCBI Taxonomy" id="1685382"/>
    <lineage>
        <taxon>Bacteria</taxon>
        <taxon>Pseudomonadati</taxon>
        <taxon>Pseudomonadota</taxon>
        <taxon>Alphaproteobacteria</taxon>
        <taxon>Rhodobacterales</taxon>
        <taxon>Roseobacteraceae</taxon>
        <taxon>Pseudoponticoccus</taxon>
    </lineage>
</organism>
<evidence type="ECO:0008006" key="11">
    <source>
        <dbReference type="Google" id="ProtNLM"/>
    </source>
</evidence>
<keyword evidence="3" id="KW-0807">Transducer</keyword>
<comment type="similarity">
    <text evidence="2">Belongs to the methyl-accepting chemotaxis (MCP) protein family.</text>
</comment>
<name>A0A0W7WM04_9RHOB</name>
<reference evidence="9 10" key="1">
    <citation type="submission" date="2015-12" db="EMBL/GenBank/DDBJ databases">
        <authorList>
            <person name="Shamseldin A."/>
            <person name="Moawad H."/>
            <person name="Abd El-Rahim W.M."/>
            <person name="Sadowsky M.J."/>
        </authorList>
    </citation>
    <scope>NUCLEOTIDE SEQUENCE [LARGE SCALE GENOMIC DNA]</scope>
    <source>
        <strain evidence="9 10">SJ5A-1</strain>
    </source>
</reference>
<dbReference type="GO" id="GO:0006935">
    <property type="term" value="P:chemotaxis"/>
    <property type="evidence" value="ECO:0007669"/>
    <property type="project" value="UniProtKB-KW"/>
</dbReference>
<evidence type="ECO:0000259" key="8">
    <source>
        <dbReference type="PROSITE" id="PS50885"/>
    </source>
</evidence>
<proteinExistence type="inferred from homology"/>
<keyword evidence="6" id="KW-0472">Membrane</keyword>
<protein>
    <recommendedName>
        <fullName evidence="11">Methyl-accepting transducer domain-containing protein</fullName>
    </recommendedName>
</protein>
<keyword evidence="6" id="KW-1133">Transmembrane helix</keyword>
<keyword evidence="6" id="KW-0812">Transmembrane</keyword>
<feature type="domain" description="Methyl-accepting transducer" evidence="7">
    <location>
        <begin position="271"/>
        <end position="500"/>
    </location>
</feature>
<dbReference type="Gene3D" id="1.10.287.950">
    <property type="entry name" value="Methyl-accepting chemotaxis protein"/>
    <property type="match status" value="1"/>
</dbReference>
<sequence length="531" mass="55517">MARASPGFAECGTMPETTNPRRDHRGDALIALVCLCLLPVPPLSAFLAGTPVWPVALGAALLSGLAQLARRLGGPLPRYALVSCLMGQAMLLTAAFSGHPWQIDTHMLFFALLAIASASGHVGLVAWACALTALHHLGLTLALPALVYPSAELMQNLERTALHGIIVVIEGGVLAVAIAQRNAMTDEIARARDRMETERQMAADAQSEAESSREQARRVIADFRSALARLAARDLTCAMQDPLPAQYEILRTDFNEAVATLRAAFAKADDVADSFSDDAQALAGSMSALSTEAGEQVGRLSNINDTTGALLEMVQDTARQATSAAQSAGEARDSALEGGEVTQQAIRAMQAIEHSSREISKIVDLIDDVSFQTNLLALNAGVEAARAGSSGKGFAVVASEVRGLAQSTSEAANGIKKLIADSSDQVAAGADLVNAVGGRLDSIVAQISRTNDMNDLIAGKNRQLSGDLDQLQGLVTEADRHTRKVAGLADTLAGTSRRMTMASTQLSSEMAAFTLADTNAAPVQADRAADG</sequence>
<evidence type="ECO:0000313" key="10">
    <source>
        <dbReference type="Proteomes" id="UP000054396"/>
    </source>
</evidence>
<dbReference type="Proteomes" id="UP000054396">
    <property type="component" value="Unassembled WGS sequence"/>
</dbReference>
<feature type="transmembrane region" description="Helical" evidence="6">
    <location>
        <begin position="108"/>
        <end position="127"/>
    </location>
</feature>
<evidence type="ECO:0000256" key="1">
    <source>
        <dbReference type="ARBA" id="ARBA00022500"/>
    </source>
</evidence>
<evidence type="ECO:0000256" key="6">
    <source>
        <dbReference type="SAM" id="Phobius"/>
    </source>
</evidence>
<dbReference type="PROSITE" id="PS50111">
    <property type="entry name" value="CHEMOTAXIS_TRANSDUC_2"/>
    <property type="match status" value="1"/>
</dbReference>
<feature type="region of interest" description="Disordered" evidence="5">
    <location>
        <begin position="1"/>
        <end position="22"/>
    </location>
</feature>
<keyword evidence="1" id="KW-0145">Chemotaxis</keyword>
<dbReference type="SMART" id="SM00283">
    <property type="entry name" value="MA"/>
    <property type="match status" value="1"/>
</dbReference>
<dbReference type="STRING" id="1685382.AVJ23_07680"/>
<dbReference type="SUPFAM" id="SSF58104">
    <property type="entry name" value="Methyl-accepting chemotaxis protein (MCP) signaling domain"/>
    <property type="match status" value="1"/>
</dbReference>
<keyword evidence="4" id="KW-0175">Coiled coil</keyword>
<dbReference type="InterPro" id="IPR003660">
    <property type="entry name" value="HAMP_dom"/>
</dbReference>
<dbReference type="Pfam" id="PF00015">
    <property type="entry name" value="MCPsignal"/>
    <property type="match status" value="1"/>
</dbReference>
<dbReference type="EMBL" id="LPXO01000003">
    <property type="protein sequence ID" value="KUF11625.1"/>
    <property type="molecule type" value="Genomic_DNA"/>
</dbReference>
<keyword evidence="10" id="KW-1185">Reference proteome</keyword>
<dbReference type="PROSITE" id="PS50885">
    <property type="entry name" value="HAMP"/>
    <property type="match status" value="1"/>
</dbReference>
<evidence type="ECO:0000256" key="3">
    <source>
        <dbReference type="PROSITE-ProRule" id="PRU00284"/>
    </source>
</evidence>
<gene>
    <name evidence="9" type="ORF">AVJ23_07680</name>
</gene>
<feature type="domain" description="HAMP" evidence="8">
    <location>
        <begin position="214"/>
        <end position="266"/>
    </location>
</feature>